<dbReference type="PANTHER" id="PTHR32089:SF112">
    <property type="entry name" value="LYSOZYME-LIKE PROTEIN-RELATED"/>
    <property type="match status" value="1"/>
</dbReference>
<dbReference type="Pfam" id="PF13682">
    <property type="entry name" value="CZB"/>
    <property type="match status" value="1"/>
</dbReference>
<gene>
    <name evidence="5" type="ORF">SAMN06296020_1106</name>
</gene>
<dbReference type="InterPro" id="IPR025991">
    <property type="entry name" value="Chemoreceptor_zinc-bind_dom"/>
</dbReference>
<sequence length="463" mass="51766">MFFKDKKPAAEKTTKVPATTSSTKAMIEAIQAATGGQCVKISPEDCSSKELADLWNHFMETISKERQAAVLQVNSLVQEVTRMDSVREMIQSVTQQTDSLHTMLANSEELGASIEEVANISSEVSDQTSATNAKVQESVAQMNQSMEFVTQSFEEVKRIDGEIQQVKLKTQDIDQIIDIVKGIAEQTNLLALNAAIEAARAGEQGRGFAVVADEVRKLAEHTKDSVGKVQMSISELQHHIDDTSKSMTLTASKLDSGKQIVEEAVKSISDISDSVTLVNDHTMQVAANMQEQSAVTETLNENMSQISQASDFLSGTCDHTGRAIFNTSKKMDDLRLTLLYHSSCLTDTELIEVYKTDHLLWRWRVYNMLMGYEQVDERMIGNYHDCRLGKWYYSVGDETLKKHPAFKGMDAPHMHLHQVAKKASDAYKAGNMKEAENCLHKMDEYSKEVFRCLDEMRGAFHKK</sequence>
<dbReference type="Gene3D" id="1.20.120.30">
    <property type="entry name" value="Aspartate receptor, ligand-binding domain"/>
    <property type="match status" value="1"/>
</dbReference>
<evidence type="ECO:0000256" key="1">
    <source>
        <dbReference type="ARBA" id="ARBA00023224"/>
    </source>
</evidence>
<evidence type="ECO:0000256" key="2">
    <source>
        <dbReference type="ARBA" id="ARBA00029447"/>
    </source>
</evidence>
<evidence type="ECO:0000256" key="3">
    <source>
        <dbReference type="PROSITE-ProRule" id="PRU00284"/>
    </source>
</evidence>
<dbReference type="PROSITE" id="PS50111">
    <property type="entry name" value="CHEMOTAXIS_TRANSDUC_2"/>
    <property type="match status" value="1"/>
</dbReference>
<reference evidence="5" key="1">
    <citation type="submission" date="2017-05" db="EMBL/GenBank/DDBJ databases">
        <authorList>
            <person name="Varghese N."/>
            <person name="Submissions S."/>
        </authorList>
    </citation>
    <scope>NUCLEOTIDE SEQUENCE</scope>
    <source>
        <strain evidence="5">Su22</strain>
    </source>
</reference>
<keyword evidence="1 3" id="KW-0807">Transducer</keyword>
<protein>
    <submittedName>
        <fullName evidence="5">Methyl-accepting chemotaxis protein</fullName>
    </submittedName>
</protein>
<dbReference type="RefSeq" id="WP_283409798.1">
    <property type="nucleotide sequence ID" value="NZ_FXUF01000010.1"/>
</dbReference>
<dbReference type="InterPro" id="IPR004089">
    <property type="entry name" value="MCPsignal_dom"/>
</dbReference>
<dbReference type="SUPFAM" id="SSF58104">
    <property type="entry name" value="Methyl-accepting chemotaxis protein (MCP) signaling domain"/>
    <property type="match status" value="1"/>
</dbReference>
<dbReference type="Gene3D" id="1.10.287.950">
    <property type="entry name" value="Methyl-accepting chemotaxis protein"/>
    <property type="match status" value="1"/>
</dbReference>
<dbReference type="AlphaFoldDB" id="A0AA45WWZ8"/>
<feature type="domain" description="Methyl-accepting transducer" evidence="4">
    <location>
        <begin position="85"/>
        <end position="307"/>
    </location>
</feature>
<proteinExistence type="inferred from homology"/>
<evidence type="ECO:0000313" key="5">
    <source>
        <dbReference type="EMBL" id="SMP62497.1"/>
    </source>
</evidence>
<keyword evidence="6" id="KW-1185">Reference proteome</keyword>
<dbReference type="GO" id="GO:0006935">
    <property type="term" value="P:chemotaxis"/>
    <property type="evidence" value="ECO:0007669"/>
    <property type="project" value="InterPro"/>
</dbReference>
<organism evidence="5 6">
    <name type="scientific">Anoxynatronum buryatiense</name>
    <dbReference type="NCBI Taxonomy" id="489973"/>
    <lineage>
        <taxon>Bacteria</taxon>
        <taxon>Bacillati</taxon>
        <taxon>Bacillota</taxon>
        <taxon>Clostridia</taxon>
        <taxon>Eubacteriales</taxon>
        <taxon>Clostridiaceae</taxon>
        <taxon>Anoxynatronum</taxon>
    </lineage>
</organism>
<dbReference type="GO" id="GO:0004888">
    <property type="term" value="F:transmembrane signaling receptor activity"/>
    <property type="evidence" value="ECO:0007669"/>
    <property type="project" value="InterPro"/>
</dbReference>
<dbReference type="EMBL" id="FXUF01000010">
    <property type="protein sequence ID" value="SMP62497.1"/>
    <property type="molecule type" value="Genomic_DNA"/>
</dbReference>
<dbReference type="GO" id="GO:0016020">
    <property type="term" value="C:membrane"/>
    <property type="evidence" value="ECO:0007669"/>
    <property type="project" value="InterPro"/>
</dbReference>
<dbReference type="Pfam" id="PF00015">
    <property type="entry name" value="MCPsignal"/>
    <property type="match status" value="1"/>
</dbReference>
<comment type="caution">
    <text evidence="5">The sequence shown here is derived from an EMBL/GenBank/DDBJ whole genome shotgun (WGS) entry which is preliminary data.</text>
</comment>
<name>A0AA45WWZ8_9CLOT</name>
<dbReference type="Proteomes" id="UP001158066">
    <property type="component" value="Unassembled WGS sequence"/>
</dbReference>
<evidence type="ECO:0000259" key="4">
    <source>
        <dbReference type="PROSITE" id="PS50111"/>
    </source>
</evidence>
<dbReference type="GO" id="GO:0007165">
    <property type="term" value="P:signal transduction"/>
    <property type="evidence" value="ECO:0007669"/>
    <property type="project" value="UniProtKB-KW"/>
</dbReference>
<evidence type="ECO:0000313" key="6">
    <source>
        <dbReference type="Proteomes" id="UP001158066"/>
    </source>
</evidence>
<accession>A0AA45WWZ8</accession>
<comment type="similarity">
    <text evidence="2">Belongs to the methyl-accepting chemotaxis (MCP) protein family.</text>
</comment>
<dbReference type="SMART" id="SM00283">
    <property type="entry name" value="MA"/>
    <property type="match status" value="1"/>
</dbReference>
<dbReference type="PRINTS" id="PR00260">
    <property type="entry name" value="CHEMTRNSDUCR"/>
</dbReference>
<dbReference type="InterPro" id="IPR004090">
    <property type="entry name" value="Chemotax_Me-accpt_rcpt"/>
</dbReference>
<dbReference type="CDD" id="cd11386">
    <property type="entry name" value="MCP_signal"/>
    <property type="match status" value="1"/>
</dbReference>
<dbReference type="PANTHER" id="PTHR32089">
    <property type="entry name" value="METHYL-ACCEPTING CHEMOTAXIS PROTEIN MCPB"/>
    <property type="match status" value="1"/>
</dbReference>